<dbReference type="OrthoDB" id="6196975at2"/>
<dbReference type="STRING" id="126156.SAMN05421670_3674"/>
<evidence type="ECO:0000313" key="6">
    <source>
        <dbReference type="Proteomes" id="UP000198734"/>
    </source>
</evidence>
<dbReference type="GO" id="GO:0030313">
    <property type="term" value="C:cell envelope"/>
    <property type="evidence" value="ECO:0007669"/>
    <property type="project" value="UniProtKB-SubCell"/>
</dbReference>
<gene>
    <name evidence="5" type="ORF">SAMN05421670_3674</name>
</gene>
<evidence type="ECO:0000256" key="1">
    <source>
        <dbReference type="ARBA" id="ARBA00004196"/>
    </source>
</evidence>
<dbReference type="RefSeq" id="WP_093538303.1">
    <property type="nucleotide sequence ID" value="NZ_FOXU01000009.1"/>
</dbReference>
<sequence>MRKTIVLLLGALIIIFSYLTIVSATKAFRSSSELPASLSEMEDSIRLVLITQELDTPFWNKVGQGAKQQAKLENVELEVWGSYGNNEDDFLKKMEIAIHSKVDGIIVQGLDTDEFKELTKIKAAFYGIPVITVANDVPVEESLRKTYVGSDQFGAGKMVAYELIKEMGTSGEVIVLRDEVQAYYQKERLAGIQDVLENYPEIDIIIRGTEDTNEQVISTTQQLMNDAPRATAFIAINANYAGPMIQEIGRRTQVEPYHIYTFDDGVESTTLLEQGKLDGILEQKPEQMGQESVKWLMEWISGETVPLNSGGYLTETKMLVSDGDKP</sequence>
<evidence type="ECO:0000313" key="5">
    <source>
        <dbReference type="EMBL" id="SFQ72957.1"/>
    </source>
</evidence>
<evidence type="ECO:0000256" key="2">
    <source>
        <dbReference type="ARBA" id="ARBA00007639"/>
    </source>
</evidence>
<accession>A0A1I6AWR5</accession>
<comment type="similarity">
    <text evidence="2">Belongs to the bacterial solute-binding protein 2 family.</text>
</comment>
<protein>
    <submittedName>
        <fullName evidence="5">Ribose transport system substrate-binding protein</fullName>
    </submittedName>
</protein>
<comment type="subcellular location">
    <subcellularLocation>
        <location evidence="1">Cell envelope</location>
    </subcellularLocation>
</comment>
<keyword evidence="6" id="KW-1185">Reference proteome</keyword>
<dbReference type="InterPro" id="IPR025997">
    <property type="entry name" value="SBP_2_dom"/>
</dbReference>
<feature type="domain" description="Periplasmic binding protein" evidence="4">
    <location>
        <begin position="49"/>
        <end position="303"/>
    </location>
</feature>
<dbReference type="EMBL" id="FOXU01000009">
    <property type="protein sequence ID" value="SFQ72957.1"/>
    <property type="molecule type" value="Genomic_DNA"/>
</dbReference>
<dbReference type="Pfam" id="PF13407">
    <property type="entry name" value="Peripla_BP_4"/>
    <property type="match status" value="1"/>
</dbReference>
<dbReference type="SUPFAM" id="SSF53822">
    <property type="entry name" value="Periplasmic binding protein-like I"/>
    <property type="match status" value="1"/>
</dbReference>
<dbReference type="InterPro" id="IPR028082">
    <property type="entry name" value="Peripla_BP_I"/>
</dbReference>
<dbReference type="AlphaFoldDB" id="A0A1I6AWR5"/>
<organism evidence="5 6">
    <name type="scientific">Psychrobacillus psychrotolerans</name>
    <dbReference type="NCBI Taxonomy" id="126156"/>
    <lineage>
        <taxon>Bacteria</taxon>
        <taxon>Bacillati</taxon>
        <taxon>Bacillota</taxon>
        <taxon>Bacilli</taxon>
        <taxon>Bacillales</taxon>
        <taxon>Bacillaceae</taxon>
        <taxon>Psychrobacillus</taxon>
    </lineage>
</organism>
<dbReference type="Proteomes" id="UP000198734">
    <property type="component" value="Unassembled WGS sequence"/>
</dbReference>
<keyword evidence="3" id="KW-0732">Signal</keyword>
<evidence type="ECO:0000256" key="3">
    <source>
        <dbReference type="ARBA" id="ARBA00022729"/>
    </source>
</evidence>
<reference evidence="6" key="1">
    <citation type="submission" date="2016-10" db="EMBL/GenBank/DDBJ databases">
        <authorList>
            <person name="Varghese N."/>
            <person name="Submissions S."/>
        </authorList>
    </citation>
    <scope>NUCLEOTIDE SEQUENCE [LARGE SCALE GENOMIC DNA]</scope>
    <source>
        <strain evidence="6">DSM 11706</strain>
    </source>
</reference>
<dbReference type="PANTHER" id="PTHR46847">
    <property type="entry name" value="D-ALLOSE-BINDING PERIPLASMIC PROTEIN-RELATED"/>
    <property type="match status" value="1"/>
</dbReference>
<evidence type="ECO:0000259" key="4">
    <source>
        <dbReference type="Pfam" id="PF13407"/>
    </source>
</evidence>
<dbReference type="Gene3D" id="3.40.50.2300">
    <property type="match status" value="2"/>
</dbReference>
<proteinExistence type="inferred from homology"/>
<dbReference type="GO" id="GO:0030246">
    <property type="term" value="F:carbohydrate binding"/>
    <property type="evidence" value="ECO:0007669"/>
    <property type="project" value="UniProtKB-ARBA"/>
</dbReference>
<name>A0A1I6AWR5_9BACI</name>
<dbReference type="PANTHER" id="PTHR46847:SF1">
    <property type="entry name" value="D-ALLOSE-BINDING PERIPLASMIC PROTEIN-RELATED"/>
    <property type="match status" value="1"/>
</dbReference>